<organism evidence="2 3">
    <name type="scientific">Blautia obeum</name>
    <dbReference type="NCBI Taxonomy" id="40520"/>
    <lineage>
        <taxon>Bacteria</taxon>
        <taxon>Bacillati</taxon>
        <taxon>Bacillota</taxon>
        <taxon>Clostridia</taxon>
        <taxon>Lachnospirales</taxon>
        <taxon>Lachnospiraceae</taxon>
        <taxon>Blautia</taxon>
    </lineage>
</organism>
<dbReference type="Gene3D" id="1.10.10.10">
    <property type="entry name" value="Winged helix-like DNA-binding domain superfamily/Winged helix DNA-binding domain"/>
    <property type="match status" value="1"/>
</dbReference>
<dbReference type="PANTHER" id="PTHR33164">
    <property type="entry name" value="TRANSCRIPTIONAL REGULATOR, MARR FAMILY"/>
    <property type="match status" value="1"/>
</dbReference>
<evidence type="ECO:0000259" key="1">
    <source>
        <dbReference type="PROSITE" id="PS50995"/>
    </source>
</evidence>
<dbReference type="InterPro" id="IPR036390">
    <property type="entry name" value="WH_DNA-bd_sf"/>
</dbReference>
<dbReference type="EMBL" id="QRJH01000009">
    <property type="protein sequence ID" value="RHH16324.1"/>
    <property type="molecule type" value="Genomic_DNA"/>
</dbReference>
<dbReference type="InterPro" id="IPR036388">
    <property type="entry name" value="WH-like_DNA-bd_sf"/>
</dbReference>
<dbReference type="GO" id="GO:0003700">
    <property type="term" value="F:DNA-binding transcription factor activity"/>
    <property type="evidence" value="ECO:0007669"/>
    <property type="project" value="InterPro"/>
</dbReference>
<dbReference type="SUPFAM" id="SSF46785">
    <property type="entry name" value="Winged helix' DNA-binding domain"/>
    <property type="match status" value="1"/>
</dbReference>
<name>A0A414VYU5_9FIRM</name>
<evidence type="ECO:0000313" key="2">
    <source>
        <dbReference type="EMBL" id="RHH16324.1"/>
    </source>
</evidence>
<comment type="caution">
    <text evidence="2">The sequence shown here is derived from an EMBL/GenBank/DDBJ whole genome shotgun (WGS) entry which is preliminary data.</text>
</comment>
<dbReference type="InterPro" id="IPR000835">
    <property type="entry name" value="HTH_MarR-typ"/>
</dbReference>
<dbReference type="AlphaFoldDB" id="A0A414VYU5"/>
<dbReference type="PRINTS" id="PR00598">
    <property type="entry name" value="HTHMARR"/>
</dbReference>
<feature type="domain" description="HTH marR-type" evidence="1">
    <location>
        <begin position="1"/>
        <end position="139"/>
    </location>
</feature>
<reference evidence="2 3" key="1">
    <citation type="submission" date="2018-08" db="EMBL/GenBank/DDBJ databases">
        <title>A genome reference for cultivated species of the human gut microbiota.</title>
        <authorList>
            <person name="Zou Y."/>
            <person name="Xue W."/>
            <person name="Luo G."/>
        </authorList>
    </citation>
    <scope>NUCLEOTIDE SEQUENCE [LARGE SCALE GENOMIC DNA]</scope>
    <source>
        <strain evidence="2 3">AM18-2AC</strain>
    </source>
</reference>
<accession>A0A414VYU5</accession>
<evidence type="ECO:0000313" key="3">
    <source>
        <dbReference type="Proteomes" id="UP000284024"/>
    </source>
</evidence>
<dbReference type="Proteomes" id="UP000284024">
    <property type="component" value="Unassembled WGS sequence"/>
</dbReference>
<sequence>MTNEKVKRMLDACYQAKRIRELLPPLPQGVMPSYIQYMDTIQKLEKQGIKVKISDISDAMNLPRPGVTRTVKEMEAKGYLHKFASKEDGRVTYISITEEGKKLSRKYDQDYFSELACSLGDISEKDADCMIRTIEKFYQIMCERRKEYDKR</sequence>
<dbReference type="GO" id="GO:0006950">
    <property type="term" value="P:response to stress"/>
    <property type="evidence" value="ECO:0007669"/>
    <property type="project" value="TreeGrafter"/>
</dbReference>
<dbReference type="SMART" id="SM00347">
    <property type="entry name" value="HTH_MARR"/>
    <property type="match status" value="1"/>
</dbReference>
<dbReference type="RefSeq" id="WP_118236050.1">
    <property type="nucleotide sequence ID" value="NZ_JAQDEF010000017.1"/>
</dbReference>
<protein>
    <submittedName>
        <fullName evidence="2">MarR family transcriptional regulator</fullName>
    </submittedName>
</protein>
<dbReference type="PANTHER" id="PTHR33164:SF43">
    <property type="entry name" value="HTH-TYPE TRANSCRIPTIONAL REPRESSOR YETL"/>
    <property type="match status" value="1"/>
</dbReference>
<dbReference type="Pfam" id="PF01047">
    <property type="entry name" value="MarR"/>
    <property type="match status" value="1"/>
</dbReference>
<gene>
    <name evidence="2" type="ORF">DW222_15225</name>
</gene>
<proteinExistence type="predicted"/>
<dbReference type="PROSITE" id="PS50995">
    <property type="entry name" value="HTH_MARR_2"/>
    <property type="match status" value="1"/>
</dbReference>
<dbReference type="InterPro" id="IPR039422">
    <property type="entry name" value="MarR/SlyA-like"/>
</dbReference>